<reference evidence="1" key="2">
    <citation type="submission" date="2025-03" db="EMBL/GenBank/DDBJ databases">
        <authorList>
            <consortium name="ELIXIR-Norway"/>
            <consortium name="Elixir Norway"/>
        </authorList>
    </citation>
    <scope>NUCLEOTIDE SEQUENCE</scope>
</reference>
<accession>A0AC59Z9X9</accession>
<organism evidence="1 2">
    <name type="scientific">Rangifer tarandus platyrhynchus</name>
    <name type="common">Svalbard reindeer</name>
    <dbReference type="NCBI Taxonomy" id="3082113"/>
    <lineage>
        <taxon>Eukaryota</taxon>
        <taxon>Metazoa</taxon>
        <taxon>Chordata</taxon>
        <taxon>Craniata</taxon>
        <taxon>Vertebrata</taxon>
        <taxon>Euteleostomi</taxon>
        <taxon>Mammalia</taxon>
        <taxon>Eutheria</taxon>
        <taxon>Laurasiatheria</taxon>
        <taxon>Artiodactyla</taxon>
        <taxon>Ruminantia</taxon>
        <taxon>Pecora</taxon>
        <taxon>Cervidae</taxon>
        <taxon>Odocoileinae</taxon>
        <taxon>Rangifer</taxon>
    </lineage>
</organism>
<dbReference type="EMBL" id="OX596110">
    <property type="protein sequence ID" value="CAN0331119.1"/>
    <property type="molecule type" value="Genomic_DNA"/>
</dbReference>
<reference evidence="1" key="1">
    <citation type="submission" date="2023-05" db="EMBL/GenBank/DDBJ databases">
        <authorList>
            <consortium name="ELIXIR-Norway"/>
        </authorList>
    </citation>
    <scope>NUCLEOTIDE SEQUENCE</scope>
</reference>
<evidence type="ECO:0000313" key="2">
    <source>
        <dbReference type="Proteomes" id="UP001162501"/>
    </source>
</evidence>
<proteinExistence type="predicted"/>
<name>A0AC59Z9X9_RANTA</name>
<evidence type="ECO:0000313" key="1">
    <source>
        <dbReference type="EMBL" id="CAN0331119.1"/>
    </source>
</evidence>
<gene>
    <name evidence="1" type="ORF">MRATA1EN22A_LOCUS15804</name>
</gene>
<dbReference type="Proteomes" id="UP001162501">
    <property type="component" value="Chromosome 26"/>
</dbReference>
<protein>
    <submittedName>
        <fullName evidence="1">Uncharacterized protein</fullName>
    </submittedName>
</protein>
<sequence length="396" mass="44387">MLRTRTSLSTWSQERSMKWLVLLGLVAFSECIVKIPLKRVQIMRKTRSEKNMLNSFLEEHAYRLYKTSSPGSNITTHPLRNIKNMLYVGNITIGTPPQKFQILFDTGSSNLWVPSMLCTSRFCSSHVLFRHLESSTYQPTNKTFIINYLSGRMKGVIARDTVRIGDLVSTNQQFGLSMEISRNKEVPFDGVLGLGYPKFSFSGVIPIFDNLKNQGAISEPVFAFYLSKGNPEGSVVMFGGVDTSYYHGTLNWVPLIEAGRWCVHMDRISMNRQVIACNDGCEVIVDTGTSLILGPRRMVDNVLRLIGAKPQGSEHYVSCSAVNTLPSIDFTINGINYPVPAQAYTIKGSDGNCYITFKQIPANTPRETWILGDVFLRLYFSVFDRGNDRIGLAQAV</sequence>